<evidence type="ECO:0000256" key="2">
    <source>
        <dbReference type="SAM" id="MobiDB-lite"/>
    </source>
</evidence>
<dbReference type="InterPro" id="IPR013658">
    <property type="entry name" value="SGL"/>
</dbReference>
<evidence type="ECO:0000313" key="5">
    <source>
        <dbReference type="EMBL" id="MCY1008618.1"/>
    </source>
</evidence>
<feature type="region of interest" description="Disordered" evidence="2">
    <location>
        <begin position="18"/>
        <end position="105"/>
    </location>
</feature>
<dbReference type="Proteomes" id="UP001150924">
    <property type="component" value="Unassembled WGS sequence"/>
</dbReference>
<accession>A0A9X3ER49</accession>
<dbReference type="RefSeq" id="WP_267771221.1">
    <property type="nucleotide sequence ID" value="NZ_JAPNKE010000002.1"/>
</dbReference>
<dbReference type="PANTHER" id="PTHR47572">
    <property type="entry name" value="LIPOPROTEIN-RELATED"/>
    <property type="match status" value="1"/>
</dbReference>
<keyword evidence="6" id="KW-1185">Reference proteome</keyword>
<protein>
    <submittedName>
        <fullName evidence="5">SMP-30/gluconolactonase/LRE family protein</fullName>
    </submittedName>
</protein>
<keyword evidence="1" id="KW-0378">Hydrolase</keyword>
<evidence type="ECO:0000259" key="4">
    <source>
        <dbReference type="Pfam" id="PF08450"/>
    </source>
</evidence>
<feature type="signal peptide" evidence="3">
    <location>
        <begin position="1"/>
        <end position="20"/>
    </location>
</feature>
<dbReference type="Pfam" id="PF08450">
    <property type="entry name" value="SGL"/>
    <property type="match status" value="1"/>
</dbReference>
<dbReference type="PROSITE" id="PS51257">
    <property type="entry name" value="PROKAR_LIPOPROTEIN"/>
    <property type="match status" value="1"/>
</dbReference>
<gene>
    <name evidence="5" type="ORF">OV079_24255</name>
</gene>
<dbReference type="GO" id="GO:0016787">
    <property type="term" value="F:hydrolase activity"/>
    <property type="evidence" value="ECO:0007669"/>
    <property type="project" value="UniProtKB-KW"/>
</dbReference>
<comment type="caution">
    <text evidence="5">The sequence shown here is derived from an EMBL/GenBank/DDBJ whole genome shotgun (WGS) entry which is preliminary data.</text>
</comment>
<name>A0A9X3ER49_9BACT</name>
<dbReference type="InterPro" id="IPR011042">
    <property type="entry name" value="6-blade_b-propeller_TolB-like"/>
</dbReference>
<dbReference type="SUPFAM" id="SSF63829">
    <property type="entry name" value="Calcium-dependent phosphotriesterase"/>
    <property type="match status" value="1"/>
</dbReference>
<dbReference type="AlphaFoldDB" id="A0A9X3ER49"/>
<feature type="compositionally biased region" description="Low complexity" evidence="2">
    <location>
        <begin position="23"/>
        <end position="99"/>
    </location>
</feature>
<evidence type="ECO:0000256" key="1">
    <source>
        <dbReference type="ARBA" id="ARBA00022801"/>
    </source>
</evidence>
<evidence type="ECO:0000313" key="6">
    <source>
        <dbReference type="Proteomes" id="UP001150924"/>
    </source>
</evidence>
<dbReference type="EMBL" id="JAPNKE010000002">
    <property type="protein sequence ID" value="MCY1008618.1"/>
    <property type="molecule type" value="Genomic_DNA"/>
</dbReference>
<dbReference type="PANTHER" id="PTHR47572:SF4">
    <property type="entry name" value="LACTONASE DRP35"/>
    <property type="match status" value="1"/>
</dbReference>
<keyword evidence="3" id="KW-0732">Signal</keyword>
<sequence length="382" mass="39730">MMKRASSCMFSLALACGGGGGETTTDAGSTSTDATGTTTETGTSTEPGTSTETGTTDTSTSTAPTSTSDPTTTGTPPTGTSTDATTTDATTTTSTTTGAIDPPMSLEDVVDGELELIADGHMFTEGPIWSPDGYLLYSDIPANTIFRWSEGEQASAFINPSGNSNGLAFDLEGRLLAAEHGGRRISRRVIGEQNAETLAGEFEGQSLNSPNDIAVRSDGTIYFTDPPYGIQPNQQELDFQGVFRIDPQGQLSLIADDFDRPNGIVLAPDESLLYVADTNAEHVRVFDVQADGNAVGGQVFVDLQSDQPGNPDGMAVDAFGDLFVSGGGGVRVVTPAGELLGTIQVPEQVTNCKFGDPDGKALFITAQARVYRIRLKVQGAGA</sequence>
<feature type="domain" description="SMP-30/Gluconolactonase/LRE-like region" evidence="4">
    <location>
        <begin position="123"/>
        <end position="366"/>
    </location>
</feature>
<dbReference type="InterPro" id="IPR051262">
    <property type="entry name" value="SMP-30/CGR1_Lactonase"/>
</dbReference>
<feature type="chain" id="PRO_5040863294" evidence="3">
    <location>
        <begin position="21"/>
        <end position="382"/>
    </location>
</feature>
<proteinExistence type="predicted"/>
<evidence type="ECO:0000256" key="3">
    <source>
        <dbReference type="SAM" id="SignalP"/>
    </source>
</evidence>
<organism evidence="5 6">
    <name type="scientific">Nannocystis pusilla</name>
    <dbReference type="NCBI Taxonomy" id="889268"/>
    <lineage>
        <taxon>Bacteria</taxon>
        <taxon>Pseudomonadati</taxon>
        <taxon>Myxococcota</taxon>
        <taxon>Polyangia</taxon>
        <taxon>Nannocystales</taxon>
        <taxon>Nannocystaceae</taxon>
        <taxon>Nannocystis</taxon>
    </lineage>
</organism>
<reference evidence="5" key="1">
    <citation type="submission" date="2022-11" db="EMBL/GenBank/DDBJ databases">
        <title>Minimal conservation of predation-associated metabolite biosynthetic gene clusters underscores biosynthetic potential of Myxococcota including descriptions for ten novel species: Archangium lansinium sp. nov., Myxococcus landrumus sp. nov., Nannocystis bai.</title>
        <authorList>
            <person name="Ahearne A."/>
            <person name="Stevens C."/>
            <person name="Phillips K."/>
        </authorList>
    </citation>
    <scope>NUCLEOTIDE SEQUENCE</scope>
    <source>
        <strain evidence="5">Na p29</strain>
    </source>
</reference>
<dbReference type="Gene3D" id="2.120.10.30">
    <property type="entry name" value="TolB, C-terminal domain"/>
    <property type="match status" value="1"/>
</dbReference>